<protein>
    <submittedName>
        <fullName evidence="3">LLGL domain-containing protein</fullName>
    </submittedName>
</protein>
<dbReference type="GO" id="GO:0031201">
    <property type="term" value="C:SNARE complex"/>
    <property type="evidence" value="ECO:0007669"/>
    <property type="project" value="TreeGrafter"/>
</dbReference>
<dbReference type="GO" id="GO:0006893">
    <property type="term" value="P:Golgi to plasma membrane transport"/>
    <property type="evidence" value="ECO:0007669"/>
    <property type="project" value="TreeGrafter"/>
</dbReference>
<reference evidence="3" key="1">
    <citation type="submission" date="2016-06" db="UniProtKB">
        <authorList>
            <consortium name="WormBaseParasite"/>
        </authorList>
    </citation>
    <scope>IDENTIFICATION</scope>
</reference>
<evidence type="ECO:0000313" key="1">
    <source>
        <dbReference type="EMBL" id="VDP73832.1"/>
    </source>
</evidence>
<dbReference type="PANTHER" id="PTHR10241">
    <property type="entry name" value="LETHAL 2 GIANT LARVAE PROTEIN"/>
    <property type="match status" value="1"/>
</dbReference>
<name>A0A183L0U1_9TREM</name>
<dbReference type="PRINTS" id="PR00962">
    <property type="entry name" value="LETHAL2GIANT"/>
</dbReference>
<accession>A0A183L0U1</accession>
<dbReference type="GO" id="GO:0045159">
    <property type="term" value="F:myosin II binding"/>
    <property type="evidence" value="ECO:0007669"/>
    <property type="project" value="TreeGrafter"/>
</dbReference>
<reference evidence="1 2" key="2">
    <citation type="submission" date="2018-11" db="EMBL/GenBank/DDBJ databases">
        <authorList>
            <consortium name="Pathogen Informatics"/>
        </authorList>
    </citation>
    <scope>NUCLEOTIDE SEQUENCE [LARGE SCALE GENOMIC DNA]</scope>
    <source>
        <strain evidence="1">Dakar</strain>
        <strain evidence="2">Dakar, Senegal</strain>
    </source>
</reference>
<dbReference type="AlphaFoldDB" id="A0A183L0U1"/>
<dbReference type="PANTHER" id="PTHR10241:SF25">
    <property type="entry name" value="TOMOSYN, ISOFORM C"/>
    <property type="match status" value="1"/>
</dbReference>
<dbReference type="InterPro" id="IPR036322">
    <property type="entry name" value="WD40_repeat_dom_sf"/>
</dbReference>
<dbReference type="SUPFAM" id="SSF50978">
    <property type="entry name" value="WD40 repeat-like"/>
    <property type="match status" value="1"/>
</dbReference>
<dbReference type="Proteomes" id="UP000279833">
    <property type="component" value="Unassembled WGS sequence"/>
</dbReference>
<dbReference type="GO" id="GO:0006887">
    <property type="term" value="P:exocytosis"/>
    <property type="evidence" value="ECO:0007669"/>
    <property type="project" value="TreeGrafter"/>
</dbReference>
<dbReference type="GO" id="GO:0019905">
    <property type="term" value="F:syntaxin binding"/>
    <property type="evidence" value="ECO:0007669"/>
    <property type="project" value="TreeGrafter"/>
</dbReference>
<dbReference type="STRING" id="6186.A0A183L0U1"/>
<dbReference type="GO" id="GO:0005886">
    <property type="term" value="C:plasma membrane"/>
    <property type="evidence" value="ECO:0007669"/>
    <property type="project" value="TreeGrafter"/>
</dbReference>
<organism evidence="3">
    <name type="scientific">Schistosoma curassoni</name>
    <dbReference type="NCBI Taxonomy" id="6186"/>
    <lineage>
        <taxon>Eukaryota</taxon>
        <taxon>Metazoa</taxon>
        <taxon>Spiralia</taxon>
        <taxon>Lophotrochozoa</taxon>
        <taxon>Platyhelminthes</taxon>
        <taxon>Trematoda</taxon>
        <taxon>Digenea</taxon>
        <taxon>Strigeidida</taxon>
        <taxon>Schistosomatoidea</taxon>
        <taxon>Schistosomatidae</taxon>
        <taxon>Schistosoma</taxon>
    </lineage>
</organism>
<keyword evidence="2" id="KW-1185">Reference proteome</keyword>
<dbReference type="WBParaSite" id="SCUD_0002094301-mRNA-1">
    <property type="protein sequence ID" value="SCUD_0002094301-mRNA-1"/>
    <property type="gene ID" value="SCUD_0002094301"/>
</dbReference>
<proteinExistence type="predicted"/>
<evidence type="ECO:0000313" key="3">
    <source>
        <dbReference type="WBParaSite" id="SCUD_0002094301-mRNA-1"/>
    </source>
</evidence>
<dbReference type="InterPro" id="IPR000664">
    <property type="entry name" value="Lethal2_giant"/>
</dbReference>
<gene>
    <name evidence="1" type="ORF">SCUD_LOCUS20940</name>
</gene>
<sequence length="294" mass="32910">MDPYAVAILLQEDLVVIDLLSTNFATFENPYPMDLHSSPVTSCLYLVDCPGDLIPAFYSVSSRRNRTQSGTCAEPDVFSSREWPITGGEWRLSNQQVPELIITGHADGSVRFWDASEVSLTPLYKFRTSKLFANPSTSTSNPVETGSTSLSDAKDINAQYSSILLATESDPLAIHFMHFCSDSRKLLTASSYHTCLLHFSRREINLETAVSYFNHSVLFLAKNRFLVIEIYHCNKKSDHSVVDIIKPGTNSYHCRLPHIILTLQYGCNGRIPICLFILSTFVLTYPTVVNINVV</sequence>
<dbReference type="EMBL" id="UZAK01045369">
    <property type="protein sequence ID" value="VDP73832.1"/>
    <property type="molecule type" value="Genomic_DNA"/>
</dbReference>
<evidence type="ECO:0000313" key="2">
    <source>
        <dbReference type="Proteomes" id="UP000279833"/>
    </source>
</evidence>
<dbReference type="GO" id="GO:0005096">
    <property type="term" value="F:GTPase activator activity"/>
    <property type="evidence" value="ECO:0007669"/>
    <property type="project" value="TreeGrafter"/>
</dbReference>